<name>A0ABP4AMA1_9PSEU</name>
<keyword evidence="1" id="KW-0732">Signal</keyword>
<reference evidence="3" key="1">
    <citation type="journal article" date="2019" name="Int. J. Syst. Evol. Microbiol.">
        <title>The Global Catalogue of Microorganisms (GCM) 10K type strain sequencing project: providing services to taxonomists for standard genome sequencing and annotation.</title>
        <authorList>
            <consortium name="The Broad Institute Genomics Platform"/>
            <consortium name="The Broad Institute Genome Sequencing Center for Infectious Disease"/>
            <person name="Wu L."/>
            <person name="Ma J."/>
        </authorList>
    </citation>
    <scope>NUCLEOTIDE SEQUENCE [LARGE SCALE GENOMIC DNA]</scope>
    <source>
        <strain evidence="3">JCM 11117</strain>
    </source>
</reference>
<feature type="signal peptide" evidence="1">
    <location>
        <begin position="1"/>
        <end position="23"/>
    </location>
</feature>
<dbReference type="RefSeq" id="WP_343942220.1">
    <property type="nucleotide sequence ID" value="NZ_BAAAHP010000091.1"/>
</dbReference>
<protein>
    <recommendedName>
        <fullName evidence="4">Small secreted domain DUF320</fullName>
    </recommendedName>
</protein>
<comment type="caution">
    <text evidence="2">The sequence shown here is derived from an EMBL/GenBank/DDBJ whole genome shotgun (WGS) entry which is preliminary data.</text>
</comment>
<gene>
    <name evidence="2" type="ORF">GCM10009559_32270</name>
</gene>
<evidence type="ECO:0008006" key="4">
    <source>
        <dbReference type="Google" id="ProtNLM"/>
    </source>
</evidence>
<evidence type="ECO:0000313" key="3">
    <source>
        <dbReference type="Proteomes" id="UP001499967"/>
    </source>
</evidence>
<evidence type="ECO:0000256" key="1">
    <source>
        <dbReference type="SAM" id="SignalP"/>
    </source>
</evidence>
<sequence length="71" mass="6852">MLGIAVAMIIGLGFAASVGLAHAGDEPGSVGAPGDDGEDVTCTSHYLRPANAPLCNAVGGDGEDGATGARR</sequence>
<evidence type="ECO:0000313" key="2">
    <source>
        <dbReference type="EMBL" id="GAA0938501.1"/>
    </source>
</evidence>
<organism evidence="2 3">
    <name type="scientific">Pseudonocardia zijingensis</name>
    <dbReference type="NCBI Taxonomy" id="153376"/>
    <lineage>
        <taxon>Bacteria</taxon>
        <taxon>Bacillati</taxon>
        <taxon>Actinomycetota</taxon>
        <taxon>Actinomycetes</taxon>
        <taxon>Pseudonocardiales</taxon>
        <taxon>Pseudonocardiaceae</taxon>
        <taxon>Pseudonocardia</taxon>
    </lineage>
</organism>
<dbReference type="Proteomes" id="UP001499967">
    <property type="component" value="Unassembled WGS sequence"/>
</dbReference>
<accession>A0ABP4AMA1</accession>
<proteinExistence type="predicted"/>
<dbReference type="EMBL" id="BAAAHP010000091">
    <property type="protein sequence ID" value="GAA0938501.1"/>
    <property type="molecule type" value="Genomic_DNA"/>
</dbReference>
<feature type="chain" id="PRO_5047202669" description="Small secreted domain DUF320" evidence="1">
    <location>
        <begin position="24"/>
        <end position="71"/>
    </location>
</feature>
<keyword evidence="3" id="KW-1185">Reference proteome</keyword>